<gene>
    <name evidence="3" type="primary">LOC116945536</name>
</gene>
<dbReference type="GO" id="GO:0042393">
    <property type="term" value="F:histone binding"/>
    <property type="evidence" value="ECO:0007669"/>
    <property type="project" value="TreeGrafter"/>
</dbReference>
<protein>
    <submittedName>
        <fullName evidence="3">Uncharacterized protein LOC116945536</fullName>
    </submittedName>
</protein>
<dbReference type="GO" id="GO:0070531">
    <property type="term" value="C:BRCA1-A complex"/>
    <property type="evidence" value="ECO:0007669"/>
    <property type="project" value="InterPro"/>
</dbReference>
<name>A0AAJ7TDF5_PETMA</name>
<dbReference type="GO" id="GO:0070530">
    <property type="term" value="F:K63-linked polyubiquitin modification-dependent protein binding"/>
    <property type="evidence" value="ECO:0007669"/>
    <property type="project" value="InterPro"/>
</dbReference>
<dbReference type="PANTHER" id="PTHR15932">
    <property type="entry name" value="UBIQUITIN INTERACTION MOTIF-CONTAINING PROTEIN 1"/>
    <property type="match status" value="1"/>
</dbReference>
<reference evidence="3" key="1">
    <citation type="submission" date="2025-08" db="UniProtKB">
        <authorList>
            <consortium name="RefSeq"/>
        </authorList>
    </citation>
    <scope>IDENTIFICATION</scope>
    <source>
        <tissue evidence="3">Sperm</tissue>
    </source>
</reference>
<feature type="compositionally biased region" description="Basic and acidic residues" evidence="1">
    <location>
        <begin position="49"/>
        <end position="97"/>
    </location>
</feature>
<dbReference type="AlphaFoldDB" id="A0AAJ7TDF5"/>
<evidence type="ECO:0000256" key="1">
    <source>
        <dbReference type="SAM" id="MobiDB-lite"/>
    </source>
</evidence>
<accession>A0AAJ7TDF5</accession>
<dbReference type="InterPro" id="IPR038868">
    <property type="entry name" value="RAP80"/>
</dbReference>
<organism evidence="2 3">
    <name type="scientific">Petromyzon marinus</name>
    <name type="common">Sea lamprey</name>
    <dbReference type="NCBI Taxonomy" id="7757"/>
    <lineage>
        <taxon>Eukaryota</taxon>
        <taxon>Metazoa</taxon>
        <taxon>Chordata</taxon>
        <taxon>Craniata</taxon>
        <taxon>Vertebrata</taxon>
        <taxon>Cyclostomata</taxon>
        <taxon>Hyperoartia</taxon>
        <taxon>Petromyzontiformes</taxon>
        <taxon>Petromyzontidae</taxon>
        <taxon>Petromyzon</taxon>
    </lineage>
</organism>
<dbReference type="RefSeq" id="XP_032815800.1">
    <property type="nucleotide sequence ID" value="XM_032959909.1"/>
</dbReference>
<dbReference type="KEGG" id="pmrn:116945536"/>
<evidence type="ECO:0000313" key="2">
    <source>
        <dbReference type="Proteomes" id="UP001318040"/>
    </source>
</evidence>
<proteinExistence type="predicted"/>
<feature type="region of interest" description="Disordered" evidence="1">
    <location>
        <begin position="49"/>
        <end position="100"/>
    </location>
</feature>
<dbReference type="GO" id="GO:0006302">
    <property type="term" value="P:double-strand break repair"/>
    <property type="evidence" value="ECO:0007669"/>
    <property type="project" value="InterPro"/>
</dbReference>
<feature type="compositionally biased region" description="Basic and acidic residues" evidence="1">
    <location>
        <begin position="169"/>
        <end position="189"/>
    </location>
</feature>
<dbReference type="GO" id="GO:0045739">
    <property type="term" value="P:positive regulation of DNA repair"/>
    <property type="evidence" value="ECO:0007669"/>
    <property type="project" value="TreeGrafter"/>
</dbReference>
<feature type="region of interest" description="Disordered" evidence="1">
    <location>
        <begin position="137"/>
        <end position="202"/>
    </location>
</feature>
<dbReference type="Proteomes" id="UP001318040">
    <property type="component" value="Chromosome 24"/>
</dbReference>
<evidence type="ECO:0000313" key="3">
    <source>
        <dbReference type="RefSeq" id="XP_032815800.1"/>
    </source>
</evidence>
<keyword evidence="2" id="KW-1185">Reference proteome</keyword>
<sequence length="453" mass="51631">MENPDMVECPICGRLFKYWDIQFHSSNCHKFPSPSPCSYDMEWKDRKKESNQGATKCHEDEKEGIPKRVSFDDPEPEDHFGKMERHTGRDEGDKDQAEGGFEPCQPCPVCSEMFLEDIIDLHVNYCLDNDEEAQQHVPRTDVPNCQSSLNQHSQDESMERPEDEADDHSEEKEEQDTKSEDAENKHLEEAASEQVNGQDEDGEGIPCPLCQYRFPEDVLQDHAEMCGEQEDVIFRFINSEPRNCPICDETFPIPQLLQHAVFCDGWRSKEEGKAKSEVDEEEEKINSQRILDRLIQNCADGGEGNTEGAVATTDNSTESSLIKIFTTISNLLGKDSNWINKMEEMWKQCDGSPIKFIDNFMKLNFNKGVSGIGPNSLIFEIIKFVMRKMKNQDERNTVALHCKGLFNTSILPWVASIGGWVSLNSSVLWKSLELCTFKSSTLKTNFFNTAFCV</sequence>
<dbReference type="Pfam" id="PF13913">
    <property type="entry name" value="zf-C2HC_2"/>
    <property type="match status" value="2"/>
</dbReference>
<dbReference type="PANTHER" id="PTHR15932:SF2">
    <property type="entry name" value="BRCA1-A COMPLEX SUBUNIT RAP80"/>
    <property type="match status" value="1"/>
</dbReference>
<feature type="compositionally biased region" description="Polar residues" evidence="1">
    <location>
        <begin position="143"/>
        <end position="152"/>
    </location>
</feature>